<dbReference type="Proteomes" id="UP000078240">
    <property type="component" value="Unassembled WGS sequence"/>
</dbReference>
<protein>
    <submittedName>
        <fullName evidence="2">Uncharacterized protein</fullName>
    </submittedName>
</protein>
<reference evidence="2 3" key="1">
    <citation type="submission" date="2016-01" db="EMBL/GenBank/DDBJ databases">
        <title>Biosynthesis of antibiotic leucinostatins and their inhibition on Phytophthora in bio-control Purpureocillium lilacinum.</title>
        <authorList>
            <person name="Wang G."/>
            <person name="Liu Z."/>
            <person name="Lin R."/>
            <person name="Li E."/>
            <person name="Mao Z."/>
            <person name="Ling J."/>
            <person name="Yin W."/>
            <person name="Xie B."/>
        </authorList>
    </citation>
    <scope>NUCLEOTIDE SEQUENCE [LARGE SCALE GENOMIC DNA]</scope>
    <source>
        <strain evidence="2">PLBJ-1</strain>
    </source>
</reference>
<comment type="caution">
    <text evidence="2">The sequence shown here is derived from an EMBL/GenBank/DDBJ whole genome shotgun (WGS) entry which is preliminary data.</text>
</comment>
<evidence type="ECO:0000256" key="1">
    <source>
        <dbReference type="SAM" id="MobiDB-lite"/>
    </source>
</evidence>
<feature type="compositionally biased region" description="Basic residues" evidence="1">
    <location>
        <begin position="168"/>
        <end position="177"/>
    </location>
</feature>
<name>A0A179GW59_PURLI</name>
<sequence>MPRSIGGGRWYCLSAESGTPITVVGARNPGLPGAVADATVLEVRWRLSTATRATRPGTLLACFGIQVARPVFDAEALIACRRQSVDLGQWVGRKAINATVCREVYRVTGARAMSVFMASSRTASHDVKSGSARFHGGSCQQRSDRAAARHSTVRKNGSLFSGTSPKHASAKARRSPKLQRVQRAQRFSSCCPARRPGESPATVMDPVKPVPGGASARPSIHVIPSSGGLCLP</sequence>
<organism evidence="2 3">
    <name type="scientific">Purpureocillium lilacinum</name>
    <name type="common">Paecilomyces lilacinus</name>
    <dbReference type="NCBI Taxonomy" id="33203"/>
    <lineage>
        <taxon>Eukaryota</taxon>
        <taxon>Fungi</taxon>
        <taxon>Dikarya</taxon>
        <taxon>Ascomycota</taxon>
        <taxon>Pezizomycotina</taxon>
        <taxon>Sordariomycetes</taxon>
        <taxon>Hypocreomycetidae</taxon>
        <taxon>Hypocreales</taxon>
        <taxon>Ophiocordycipitaceae</taxon>
        <taxon>Purpureocillium</taxon>
    </lineage>
</organism>
<dbReference type="AlphaFoldDB" id="A0A179GW59"/>
<feature type="region of interest" description="Disordered" evidence="1">
    <location>
        <begin position="127"/>
        <end position="232"/>
    </location>
</feature>
<evidence type="ECO:0000313" key="3">
    <source>
        <dbReference type="Proteomes" id="UP000078240"/>
    </source>
</evidence>
<proteinExistence type="predicted"/>
<evidence type="ECO:0000313" key="2">
    <source>
        <dbReference type="EMBL" id="OAQ82206.1"/>
    </source>
</evidence>
<feature type="compositionally biased region" description="Polar residues" evidence="1">
    <location>
        <begin position="154"/>
        <end position="166"/>
    </location>
</feature>
<gene>
    <name evidence="2" type="ORF">VFPBJ_04790</name>
</gene>
<dbReference type="EMBL" id="LSBH01000003">
    <property type="protein sequence ID" value="OAQ82206.1"/>
    <property type="molecule type" value="Genomic_DNA"/>
</dbReference>
<accession>A0A179GW59</accession>